<dbReference type="RefSeq" id="WP_302928327.1">
    <property type="nucleotide sequence ID" value="NZ_JAJEPW010000012.1"/>
</dbReference>
<dbReference type="EMBL" id="JAJEPW010000012">
    <property type="protein sequence ID" value="MCC2129029.1"/>
    <property type="molecule type" value="Genomic_DNA"/>
</dbReference>
<organism evidence="3 4">
    <name type="scientific">Brotocaccenecus cirricatena</name>
    <dbReference type="NCBI Taxonomy" id="3064195"/>
    <lineage>
        <taxon>Bacteria</taxon>
        <taxon>Bacillati</taxon>
        <taxon>Bacillota</taxon>
        <taxon>Clostridia</taxon>
        <taxon>Eubacteriales</taxon>
        <taxon>Oscillospiraceae</taxon>
        <taxon>Brotocaccenecus</taxon>
    </lineage>
</organism>
<dbReference type="PANTHER" id="PTHR33392">
    <property type="entry name" value="POLYISOPRENYL-TEICHOIC ACID--PEPTIDOGLYCAN TEICHOIC ACID TRANSFERASE TAGU"/>
    <property type="match status" value="1"/>
</dbReference>
<dbReference type="InterPro" id="IPR004474">
    <property type="entry name" value="LytR_CpsA_psr"/>
</dbReference>
<name>A0AAE3AD23_9FIRM</name>
<evidence type="ECO:0000256" key="1">
    <source>
        <dbReference type="ARBA" id="ARBA00006068"/>
    </source>
</evidence>
<keyword evidence="4" id="KW-1185">Reference proteome</keyword>
<dbReference type="PANTHER" id="PTHR33392:SF6">
    <property type="entry name" value="POLYISOPRENYL-TEICHOIC ACID--PEPTIDOGLYCAN TEICHOIC ACID TRANSFERASE TAGU"/>
    <property type="match status" value="1"/>
</dbReference>
<evidence type="ECO:0000313" key="3">
    <source>
        <dbReference type="EMBL" id="MCC2129029.1"/>
    </source>
</evidence>
<reference evidence="3" key="1">
    <citation type="submission" date="2021-10" db="EMBL/GenBank/DDBJ databases">
        <title>Anaerobic single-cell dispensing facilitates the cultivation of human gut bacteria.</title>
        <authorList>
            <person name="Afrizal A."/>
        </authorList>
    </citation>
    <scope>NUCLEOTIDE SEQUENCE</scope>
    <source>
        <strain evidence="3">CLA-AA-H272</strain>
    </source>
</reference>
<sequence length="333" mass="37517">MKKRKIVALVCVATVLLLAVSAFWYIQTKLDKINKVPDTVDVIPPDQEDFETDTSKESKDIIELKPEEVDWSEIEPFLDDDLLNILLVGQDRREGEGRQRSDSMILCSINPDTKQISMISFLRDLYVQIPGGYSDNRLNAAYVFGGFPLLMDTLHTNFGVSIDGCFEVDFSGFQSVIDILGGVDIEMTSKEAKTINIGTEAGVYHLDGTKALAYSRIRKIDNDFYRTQRQRNVLQAIYTKFRQSNAADLMKLLDEVLPYLSTDMTNSQIMLLVAKCIPIMGSAELSSYRVPADDAYHYASIRGMSVVVPDLDKIHEDLLNEYLPLNAEKESSE</sequence>
<evidence type="ECO:0000313" key="4">
    <source>
        <dbReference type="Proteomes" id="UP001199319"/>
    </source>
</evidence>
<dbReference type="AlphaFoldDB" id="A0AAE3AD23"/>
<dbReference type="Gene3D" id="3.40.630.190">
    <property type="entry name" value="LCP protein"/>
    <property type="match status" value="1"/>
</dbReference>
<feature type="domain" description="Cell envelope-related transcriptional attenuator" evidence="2">
    <location>
        <begin position="100"/>
        <end position="241"/>
    </location>
</feature>
<dbReference type="Proteomes" id="UP001199319">
    <property type="component" value="Unassembled WGS sequence"/>
</dbReference>
<gene>
    <name evidence="3" type="ORF">LKD37_05785</name>
</gene>
<protein>
    <submittedName>
        <fullName evidence="3">LCP family protein</fullName>
    </submittedName>
</protein>
<dbReference type="NCBIfam" id="TIGR00350">
    <property type="entry name" value="lytR_cpsA_psr"/>
    <property type="match status" value="1"/>
</dbReference>
<proteinExistence type="inferred from homology"/>
<accession>A0AAE3AD23</accession>
<evidence type="ECO:0000259" key="2">
    <source>
        <dbReference type="Pfam" id="PF03816"/>
    </source>
</evidence>
<comment type="caution">
    <text evidence="3">The sequence shown here is derived from an EMBL/GenBank/DDBJ whole genome shotgun (WGS) entry which is preliminary data.</text>
</comment>
<dbReference type="Pfam" id="PF03816">
    <property type="entry name" value="LytR_cpsA_psr"/>
    <property type="match status" value="1"/>
</dbReference>
<dbReference type="InterPro" id="IPR050922">
    <property type="entry name" value="LytR/CpsA/Psr_CW_biosynth"/>
</dbReference>
<comment type="similarity">
    <text evidence="1">Belongs to the LytR/CpsA/Psr (LCP) family.</text>
</comment>